<evidence type="ECO:0000256" key="1">
    <source>
        <dbReference type="SAM" id="MobiDB-lite"/>
    </source>
</evidence>
<organism evidence="2">
    <name type="scientific">Notodromas monacha</name>
    <dbReference type="NCBI Taxonomy" id="399045"/>
    <lineage>
        <taxon>Eukaryota</taxon>
        <taxon>Metazoa</taxon>
        <taxon>Ecdysozoa</taxon>
        <taxon>Arthropoda</taxon>
        <taxon>Crustacea</taxon>
        <taxon>Oligostraca</taxon>
        <taxon>Ostracoda</taxon>
        <taxon>Podocopa</taxon>
        <taxon>Podocopida</taxon>
        <taxon>Cypridocopina</taxon>
        <taxon>Cypridoidea</taxon>
        <taxon>Cyprididae</taxon>
        <taxon>Notodromas</taxon>
    </lineage>
</organism>
<reference evidence="2" key="1">
    <citation type="submission" date="2020-11" db="EMBL/GenBank/DDBJ databases">
        <authorList>
            <person name="Tran Van P."/>
        </authorList>
    </citation>
    <scope>NUCLEOTIDE SEQUENCE</scope>
</reference>
<gene>
    <name evidence="2" type="ORF">NMOB1V02_LOCUS5271</name>
</gene>
<proteinExistence type="predicted"/>
<dbReference type="EMBL" id="CAJPEX010000938">
    <property type="protein sequence ID" value="CAG0917693.1"/>
    <property type="molecule type" value="Genomic_DNA"/>
</dbReference>
<dbReference type="Proteomes" id="UP000678499">
    <property type="component" value="Unassembled WGS sequence"/>
</dbReference>
<feature type="region of interest" description="Disordered" evidence="1">
    <location>
        <begin position="1"/>
        <end position="48"/>
    </location>
</feature>
<dbReference type="EMBL" id="OA882975">
    <property type="protein sequence ID" value="CAD7277541.1"/>
    <property type="molecule type" value="Genomic_DNA"/>
</dbReference>
<evidence type="ECO:0000313" key="3">
    <source>
        <dbReference type="Proteomes" id="UP000678499"/>
    </source>
</evidence>
<name>A0A7R9GEB3_9CRUS</name>
<keyword evidence="3" id="KW-1185">Reference proteome</keyword>
<dbReference type="AlphaFoldDB" id="A0A7R9GEB3"/>
<accession>A0A7R9GEB3</accession>
<protein>
    <submittedName>
        <fullName evidence="2">Uncharacterized protein</fullName>
    </submittedName>
</protein>
<sequence length="181" mass="19774">MAEANTSTNTRQTPEDRRQHRRRRRRREAPLPDAGGSSSTTTTSSDHQLCYLAPESVVQDRSSPAPGGGEVVRVDSRGGLWVQCADPQHHCYTLWAADADANTELRLDLSSPGPASSTEIKILGSENQEISLDLSVTKAELFPSCVFALFRIINVPHWDSPSIFQIGRGKEVCSPEYAAPA</sequence>
<evidence type="ECO:0000313" key="2">
    <source>
        <dbReference type="EMBL" id="CAD7277541.1"/>
    </source>
</evidence>
<feature type="compositionally biased region" description="Polar residues" evidence="1">
    <location>
        <begin position="1"/>
        <end position="12"/>
    </location>
</feature>